<evidence type="ECO:0000256" key="1">
    <source>
        <dbReference type="ARBA" id="ARBA00004651"/>
    </source>
</evidence>
<feature type="transmembrane region" description="Helical" evidence="7">
    <location>
        <begin position="206"/>
        <end position="225"/>
    </location>
</feature>
<keyword evidence="5 7" id="KW-1133">Transmembrane helix</keyword>
<dbReference type="AlphaFoldDB" id="A0A8J7S4D3"/>
<evidence type="ECO:0000256" key="7">
    <source>
        <dbReference type="SAM" id="Phobius"/>
    </source>
</evidence>
<dbReference type="PANTHER" id="PTHR33567">
    <property type="entry name" value="CHROMATE ION TRANSPORTER (EUROFUNG)"/>
    <property type="match status" value="1"/>
</dbReference>
<feature type="transmembrane region" description="Helical" evidence="7">
    <location>
        <begin position="91"/>
        <end position="115"/>
    </location>
</feature>
<accession>A0A8J7S4D3</accession>
<dbReference type="InterPro" id="IPR014047">
    <property type="entry name" value="Chr_Tranpt_l_chain"/>
</dbReference>
<evidence type="ECO:0000313" key="9">
    <source>
        <dbReference type="Proteomes" id="UP000673975"/>
    </source>
</evidence>
<keyword evidence="4 7" id="KW-0812">Transmembrane</keyword>
<dbReference type="Pfam" id="PF02417">
    <property type="entry name" value="Chromate_transp"/>
    <property type="match status" value="2"/>
</dbReference>
<comment type="caution">
    <text evidence="8">The sequence shown here is derived from an EMBL/GenBank/DDBJ whole genome shotgun (WGS) entry which is preliminary data.</text>
</comment>
<comment type="similarity">
    <text evidence="2">Belongs to the chromate ion transporter (CHR) (TC 2.A.51) family.</text>
</comment>
<keyword evidence="6 7" id="KW-0472">Membrane</keyword>
<dbReference type="GO" id="GO:0015109">
    <property type="term" value="F:chromate transmembrane transporter activity"/>
    <property type="evidence" value="ECO:0007669"/>
    <property type="project" value="InterPro"/>
</dbReference>
<evidence type="ECO:0000256" key="4">
    <source>
        <dbReference type="ARBA" id="ARBA00022692"/>
    </source>
</evidence>
<dbReference type="GO" id="GO:0005886">
    <property type="term" value="C:plasma membrane"/>
    <property type="evidence" value="ECO:0007669"/>
    <property type="project" value="UniProtKB-SubCell"/>
</dbReference>
<evidence type="ECO:0000256" key="5">
    <source>
        <dbReference type="ARBA" id="ARBA00022989"/>
    </source>
</evidence>
<evidence type="ECO:0000256" key="2">
    <source>
        <dbReference type="ARBA" id="ARBA00005262"/>
    </source>
</evidence>
<feature type="transmembrane region" description="Helical" evidence="7">
    <location>
        <begin position="373"/>
        <end position="403"/>
    </location>
</feature>
<dbReference type="Proteomes" id="UP000673975">
    <property type="component" value="Unassembled WGS sequence"/>
</dbReference>
<feature type="transmembrane region" description="Helical" evidence="7">
    <location>
        <begin position="276"/>
        <end position="297"/>
    </location>
</feature>
<dbReference type="EMBL" id="JAFIDN010000002">
    <property type="protein sequence ID" value="MBP3191758.1"/>
    <property type="molecule type" value="Genomic_DNA"/>
</dbReference>
<name>A0A8J7S4D3_9BACT</name>
<protein>
    <submittedName>
        <fullName evidence="8">Chromate efflux transporter</fullName>
    </submittedName>
</protein>
<organism evidence="8 9">
    <name type="scientific">Natronogracilivirga saccharolytica</name>
    <dbReference type="NCBI Taxonomy" id="2812953"/>
    <lineage>
        <taxon>Bacteria</taxon>
        <taxon>Pseudomonadati</taxon>
        <taxon>Balneolota</taxon>
        <taxon>Balneolia</taxon>
        <taxon>Balneolales</taxon>
        <taxon>Cyclonatronaceae</taxon>
        <taxon>Natronogracilivirga</taxon>
    </lineage>
</organism>
<reference evidence="8" key="1">
    <citation type="submission" date="2021-02" db="EMBL/GenBank/DDBJ databases">
        <title>Natronogracilivirga saccharolytica gen. nov. sp. nov. a new anaerobic, haloalkiliphilic carbohydrate-fermenting bacterium from soda lake and proposing of Cyclonatronumiaceae fam. nov. in the phylum Balneolaeota.</title>
        <authorList>
            <person name="Zhilina T.N."/>
            <person name="Sorokin D.Y."/>
            <person name="Zavarzina D.G."/>
            <person name="Toshchakov S.V."/>
            <person name="Kublanov I.V."/>
        </authorList>
    </citation>
    <scope>NUCLEOTIDE SEQUENCE</scope>
    <source>
        <strain evidence="8">Z-1702</strain>
    </source>
</reference>
<keyword evidence="3" id="KW-1003">Cell membrane</keyword>
<feature type="transmembrane region" description="Helical" evidence="7">
    <location>
        <begin position="175"/>
        <end position="194"/>
    </location>
</feature>
<gene>
    <name evidence="8" type="primary">chrA</name>
    <name evidence="8" type="ORF">NATSA_03685</name>
</gene>
<sequence length="404" mass="43554">MNVSAQTGEQEAGPEHPVKRSTFLKDVLICSLGAYGGPEAHYSVFLDQLVARKKYLTENELVELIALCSILPGPTSTQTIIAVGHKTGGPLLAFLTMLVWALPVLTAMTALSFLYQFLAAREISDDILRFIGPMAVGFIIVATFRIGKKVVNDTTTALLLLFGAATTWFLRDPWIFPVVLITGGLISILVSRESDIWNRVRLNPPWRYFIIFAAVAFCALIVAGVSDNRIVQLFEHFYRYGYLVFGGGQVVIPLIHSELVQIREYLSNEEFLTGYGLVQGLPGPMFSFAAYAGGMAARDGTALLQIGGAMAGGIGIFLPGLLLIYFVYPVWEQLKQIHAIRISLKGINAVAGGLIASAAIILMQASGFQPENIIAVVISVILLASGKIPAPLIVVAALVAGVFV</sequence>
<dbReference type="NCBIfam" id="TIGR00937">
    <property type="entry name" value="2A51"/>
    <property type="match status" value="1"/>
</dbReference>
<evidence type="ECO:0000256" key="3">
    <source>
        <dbReference type="ARBA" id="ARBA00022475"/>
    </source>
</evidence>
<dbReference type="PIRSF" id="PIRSF004810">
    <property type="entry name" value="ChrA"/>
    <property type="match status" value="1"/>
</dbReference>
<feature type="transmembrane region" description="Helical" evidence="7">
    <location>
        <begin position="237"/>
        <end position="255"/>
    </location>
</feature>
<keyword evidence="9" id="KW-1185">Reference proteome</keyword>
<dbReference type="PANTHER" id="PTHR33567:SF3">
    <property type="entry name" value="CHROMATE ION TRANSPORTER (EUROFUNG)"/>
    <property type="match status" value="1"/>
</dbReference>
<feature type="transmembrane region" description="Helical" evidence="7">
    <location>
        <begin position="349"/>
        <end position="367"/>
    </location>
</feature>
<dbReference type="InterPro" id="IPR003370">
    <property type="entry name" value="Chromate_transpt"/>
</dbReference>
<dbReference type="RefSeq" id="WP_210510502.1">
    <property type="nucleotide sequence ID" value="NZ_JAFIDN010000002.1"/>
</dbReference>
<feature type="transmembrane region" description="Helical" evidence="7">
    <location>
        <begin position="303"/>
        <end position="328"/>
    </location>
</feature>
<comment type="subcellular location">
    <subcellularLocation>
        <location evidence="1">Cell membrane</location>
        <topology evidence="1">Multi-pass membrane protein</topology>
    </subcellularLocation>
</comment>
<proteinExistence type="inferred from homology"/>
<evidence type="ECO:0000256" key="6">
    <source>
        <dbReference type="ARBA" id="ARBA00023136"/>
    </source>
</evidence>
<feature type="transmembrane region" description="Helical" evidence="7">
    <location>
        <begin position="127"/>
        <end position="144"/>
    </location>
</feature>
<evidence type="ECO:0000313" key="8">
    <source>
        <dbReference type="EMBL" id="MBP3191758.1"/>
    </source>
</evidence>